<dbReference type="GO" id="GO:0007018">
    <property type="term" value="P:microtubule-based movement"/>
    <property type="evidence" value="ECO:0007669"/>
    <property type="project" value="InterPro"/>
</dbReference>
<evidence type="ECO:0000313" key="12">
    <source>
        <dbReference type="Proteomes" id="UP000094444"/>
    </source>
</evidence>
<reference evidence="11" key="1">
    <citation type="submission" date="2017-09" db="EMBL/GenBank/DDBJ databases">
        <title>Polyketide synthases of a Diaporthe helianthi virulent isolate.</title>
        <authorList>
            <person name="Baroncelli R."/>
        </authorList>
    </citation>
    <scope>NUCLEOTIDE SEQUENCE [LARGE SCALE GENOMIC DNA]</scope>
    <source>
        <strain evidence="11">7/96</strain>
    </source>
</reference>
<dbReference type="InParanoid" id="A0A2P5IFD1"/>
<keyword evidence="6" id="KW-0067">ATP-binding</keyword>
<evidence type="ECO:0000256" key="8">
    <source>
        <dbReference type="ARBA" id="ARBA00023175"/>
    </source>
</evidence>
<keyword evidence="2" id="KW-0813">Transport</keyword>
<dbReference type="InterPro" id="IPR022780">
    <property type="entry name" value="Dynein_light_int_chain"/>
</dbReference>
<keyword evidence="3" id="KW-0963">Cytoplasm</keyword>
<name>A0A2P5IFD1_DIAHE</name>
<dbReference type="GO" id="GO:0005868">
    <property type="term" value="C:cytoplasmic dynein complex"/>
    <property type="evidence" value="ECO:0007669"/>
    <property type="project" value="InterPro"/>
</dbReference>
<dbReference type="Pfam" id="PF05783">
    <property type="entry name" value="DLIC"/>
    <property type="match status" value="1"/>
</dbReference>
<evidence type="ECO:0000256" key="6">
    <source>
        <dbReference type="ARBA" id="ARBA00022840"/>
    </source>
</evidence>
<dbReference type="GO" id="GO:0045504">
    <property type="term" value="F:dynein heavy chain binding"/>
    <property type="evidence" value="ECO:0007669"/>
    <property type="project" value="TreeGrafter"/>
</dbReference>
<evidence type="ECO:0000256" key="9">
    <source>
        <dbReference type="ARBA" id="ARBA00023212"/>
    </source>
</evidence>
<feature type="compositionally biased region" description="Polar residues" evidence="10">
    <location>
        <begin position="1"/>
        <end position="16"/>
    </location>
</feature>
<keyword evidence="4" id="KW-0493">Microtubule</keyword>
<evidence type="ECO:0000256" key="10">
    <source>
        <dbReference type="SAM" id="MobiDB-lite"/>
    </source>
</evidence>
<evidence type="ECO:0000256" key="7">
    <source>
        <dbReference type="ARBA" id="ARBA00023017"/>
    </source>
</evidence>
<gene>
    <name evidence="11" type="ORF">DHEL01_v200370</name>
</gene>
<dbReference type="EMBL" id="MAVT02000015">
    <property type="protein sequence ID" value="POS81216.1"/>
    <property type="molecule type" value="Genomic_DNA"/>
</dbReference>
<keyword evidence="9" id="KW-0206">Cytoskeleton</keyword>
<dbReference type="InterPro" id="IPR008467">
    <property type="entry name" value="Dynein1_light_intermed_chain"/>
</dbReference>
<feature type="compositionally biased region" description="Basic and acidic residues" evidence="10">
    <location>
        <begin position="446"/>
        <end position="457"/>
    </location>
</feature>
<feature type="region of interest" description="Disordered" evidence="10">
    <location>
        <begin position="338"/>
        <end position="367"/>
    </location>
</feature>
<accession>A0A2P5IFD1</accession>
<keyword evidence="7" id="KW-0243">Dynein</keyword>
<feature type="region of interest" description="Disordered" evidence="10">
    <location>
        <begin position="1"/>
        <end position="28"/>
    </location>
</feature>
<feature type="region of interest" description="Disordered" evidence="10">
    <location>
        <begin position="429"/>
        <end position="461"/>
    </location>
</feature>
<dbReference type="OrthoDB" id="27603at2759"/>
<keyword evidence="12" id="KW-1185">Reference proteome</keyword>
<feature type="compositionally biased region" description="Polar residues" evidence="10">
    <location>
        <begin position="502"/>
        <end position="512"/>
    </location>
</feature>
<comment type="subcellular location">
    <subcellularLocation>
        <location evidence="1">Cytoplasm</location>
        <location evidence="1">Cytoskeleton</location>
    </subcellularLocation>
</comment>
<protein>
    <submittedName>
        <fullName evidence="11">Cytoplasmic dynein 1 light intermediate chain</fullName>
    </submittedName>
</protein>
<evidence type="ECO:0000256" key="1">
    <source>
        <dbReference type="ARBA" id="ARBA00004245"/>
    </source>
</evidence>
<evidence type="ECO:0000256" key="2">
    <source>
        <dbReference type="ARBA" id="ARBA00022448"/>
    </source>
</evidence>
<comment type="caution">
    <text evidence="11">The sequence shown here is derived from an EMBL/GenBank/DDBJ whole genome shotgun (WGS) entry which is preliminary data.</text>
</comment>
<dbReference type="STRING" id="158607.A0A2P5IFD1"/>
<organism evidence="11 12">
    <name type="scientific">Diaporthe helianthi</name>
    <dbReference type="NCBI Taxonomy" id="158607"/>
    <lineage>
        <taxon>Eukaryota</taxon>
        <taxon>Fungi</taxon>
        <taxon>Dikarya</taxon>
        <taxon>Ascomycota</taxon>
        <taxon>Pezizomycotina</taxon>
        <taxon>Sordariomycetes</taxon>
        <taxon>Sordariomycetidae</taxon>
        <taxon>Diaporthales</taxon>
        <taxon>Diaporthaceae</taxon>
        <taxon>Diaporthe</taxon>
    </lineage>
</organism>
<dbReference type="AlphaFoldDB" id="A0A2P5IFD1"/>
<dbReference type="PANTHER" id="PTHR12688:SF0">
    <property type="entry name" value="DYNEIN LIGHT INTERMEDIATE CHAIN"/>
    <property type="match status" value="1"/>
</dbReference>
<dbReference type="GO" id="GO:0005524">
    <property type="term" value="F:ATP binding"/>
    <property type="evidence" value="ECO:0007669"/>
    <property type="project" value="UniProtKB-KW"/>
</dbReference>
<dbReference type="GO" id="GO:0005874">
    <property type="term" value="C:microtubule"/>
    <property type="evidence" value="ECO:0007669"/>
    <property type="project" value="UniProtKB-KW"/>
</dbReference>
<evidence type="ECO:0000256" key="5">
    <source>
        <dbReference type="ARBA" id="ARBA00022741"/>
    </source>
</evidence>
<evidence type="ECO:0000313" key="11">
    <source>
        <dbReference type="EMBL" id="POS81216.1"/>
    </source>
</evidence>
<dbReference type="Proteomes" id="UP000094444">
    <property type="component" value="Unassembled WGS sequence"/>
</dbReference>
<sequence length="531" mass="59197">MASNSNRFSSYTTASGGSEGKNGEPRRDMWSSMLDSVASGKRLPERNLLVMGGTVESQREFIESLSNSELRRNHDRQNKIPPVANQFALGYTYYDLLDADHEDTLARISTYLLTSPSPSFASLIKPLLTPQSIPNTLLVVLLDWSEPWSWVRQLREWMLLLRTVLLALPDESKLAMEEGMSMWKERGRGGSLNLDGTTATAASEGDVSLPLGPGEWEEPLGLPLCVVCQNAEKMEYLDKAQSWKEEEFDVVLQFMRTILLRHGASLIYTTPSVPSQLPTLVHSSLGIHSLLKKQPLKPNVIDRDKVAVPPNWDSWGKIRVLREGFDVEAVSEGWSIDLETKFPPPGRNRATENGEATGQANGDEYDIDGYEITPGSAVTMFEESIRNPTLDALQMAGRDTHSTKLEVETMDTQAFLASQTQRLETYKQKMEEENQSNDAKNAKKPSKMDEDGRHVNVSDHIGPVQFNVGGIQVDADDMMKRLQDRQAYGSSPEPESPVDDSAQAQQPIDTENLQNFFTNLMNRNTSARTGS</sequence>
<keyword evidence="5" id="KW-0547">Nucleotide-binding</keyword>
<dbReference type="GO" id="GO:0035974">
    <property type="term" value="C:meiotic spindle pole body"/>
    <property type="evidence" value="ECO:0007669"/>
    <property type="project" value="TreeGrafter"/>
</dbReference>
<dbReference type="PANTHER" id="PTHR12688">
    <property type="entry name" value="DYNEIN LIGHT INTERMEDIATE CHAIN"/>
    <property type="match status" value="1"/>
</dbReference>
<keyword evidence="8" id="KW-0505">Motor protein</keyword>
<dbReference type="GO" id="GO:0000226">
    <property type="term" value="P:microtubule cytoskeleton organization"/>
    <property type="evidence" value="ECO:0007669"/>
    <property type="project" value="TreeGrafter"/>
</dbReference>
<feature type="region of interest" description="Disordered" evidence="10">
    <location>
        <begin position="485"/>
        <end position="512"/>
    </location>
</feature>
<evidence type="ECO:0000256" key="3">
    <source>
        <dbReference type="ARBA" id="ARBA00022490"/>
    </source>
</evidence>
<proteinExistence type="predicted"/>
<evidence type="ECO:0000256" key="4">
    <source>
        <dbReference type="ARBA" id="ARBA00022701"/>
    </source>
</evidence>